<accession>A0A972K410</accession>
<evidence type="ECO:0000313" key="1">
    <source>
        <dbReference type="EMBL" id="NOU98361.1"/>
    </source>
</evidence>
<organism evidence="1 2">
    <name type="scientific">Paenibacillus foliorum</name>
    <dbReference type="NCBI Taxonomy" id="2654974"/>
    <lineage>
        <taxon>Bacteria</taxon>
        <taxon>Bacillati</taxon>
        <taxon>Bacillota</taxon>
        <taxon>Bacilli</taxon>
        <taxon>Bacillales</taxon>
        <taxon>Paenibacillaceae</taxon>
        <taxon>Paenibacillus</taxon>
    </lineage>
</organism>
<dbReference type="SUPFAM" id="SSF48371">
    <property type="entry name" value="ARM repeat"/>
    <property type="match status" value="1"/>
</dbReference>
<dbReference type="Proteomes" id="UP000641588">
    <property type="component" value="Unassembled WGS sequence"/>
</dbReference>
<dbReference type="InterPro" id="IPR016024">
    <property type="entry name" value="ARM-type_fold"/>
</dbReference>
<gene>
    <name evidence="1" type="ORF">GC093_34845</name>
</gene>
<name>A0A972K410_9BACL</name>
<evidence type="ECO:0000313" key="2">
    <source>
        <dbReference type="Proteomes" id="UP000641588"/>
    </source>
</evidence>
<sequence>MPTTRTRKFIEEAFNNVEEKQILLATCDVYDTLEPKETITIDELEPIVNAARNKHMGVWQIGADFLWKLAIKHEVAREAIRNLITSKKVNERLQIIACIRKGVSVPFCKEIILTAIADKKGKRVREKAAQAFKELNLKELVPIFEDALDREQDDQTKKSIEMYLGLVRDGYVLKASFDNKLSLGFPTKKGGICFITVSHEEVKTEEMIKDVIDKRRD</sequence>
<dbReference type="RefSeq" id="WP_171656619.1">
    <property type="nucleotide sequence ID" value="NZ_WHOD01000134.1"/>
</dbReference>
<keyword evidence="2" id="KW-1185">Reference proteome</keyword>
<protein>
    <recommendedName>
        <fullName evidence="3">HEAT repeat domain-containing protein</fullName>
    </recommendedName>
</protein>
<reference evidence="1" key="1">
    <citation type="submission" date="2019-10" db="EMBL/GenBank/DDBJ databases">
        <title>Description of Paenibacillus glebae sp. nov.</title>
        <authorList>
            <person name="Carlier A."/>
            <person name="Qi S."/>
        </authorList>
    </citation>
    <scope>NUCLEOTIDE SEQUENCE</scope>
    <source>
        <strain evidence="1">LMG 31456</strain>
    </source>
</reference>
<proteinExistence type="predicted"/>
<evidence type="ECO:0008006" key="3">
    <source>
        <dbReference type="Google" id="ProtNLM"/>
    </source>
</evidence>
<dbReference type="EMBL" id="WHOD01000134">
    <property type="protein sequence ID" value="NOU98361.1"/>
    <property type="molecule type" value="Genomic_DNA"/>
</dbReference>
<comment type="caution">
    <text evidence="1">The sequence shown here is derived from an EMBL/GenBank/DDBJ whole genome shotgun (WGS) entry which is preliminary data.</text>
</comment>
<dbReference type="AlphaFoldDB" id="A0A972K410"/>